<keyword evidence="3" id="KW-1185">Reference proteome</keyword>
<evidence type="ECO:0000313" key="2">
    <source>
        <dbReference type="EMBL" id="TVX92213.1"/>
    </source>
</evidence>
<dbReference type="EMBL" id="VNJK01000001">
    <property type="protein sequence ID" value="TVX92213.1"/>
    <property type="molecule type" value="Genomic_DNA"/>
</dbReference>
<sequence>MAVVNKIPQLLDIHATLTEAQAAAEAWVTTNSAWLAKLLKDHQELIKTQNVELYQATYDGELEEVENRDKSRGDDVNHKIMASMAQLVVDTPVDYLLGKPIVWSFKDPKQVGADTATMEDYRKELLQLLETEDAQRVLRETLTQGGVAGVSSVIGWVDESGKIDYEEFPYQEIVPVFDTRGRLRLVVRFYLVDNAEPDAAQEDFRYKAEIYDNRYITSVTADESGESYSLDNDEGLAVIDHKAGRIPVAVFLNGTPARYSERKKKAGVSDLAGGILSLVNEYAHSMSDKANAVDRMQDQLLKLIGVQLGNQKSGEAEVLAMRKARAIALKNENANAEYISPSQEDTAVENHLNRTRDTIHEMAFVPKLSDLSGATATEIKVKYSGLDIKAGKKETYFKSAIKQLLAILTDFLNARKLAGNGQLPQGYQDKLQDPAANGLYDSEWVEFTLNRNLPQNYLEIAQIVSLLTDKVPDSYLYELLWFIPDPKAALDEMKAQKDAASKRTSQAGLAAMGLGGEFSKTNVTENEDEDGEESGESREA</sequence>
<evidence type="ECO:0000313" key="3">
    <source>
        <dbReference type="Proteomes" id="UP000318102"/>
    </source>
</evidence>
<protein>
    <submittedName>
        <fullName evidence="2">Phage portal protein</fullName>
    </submittedName>
</protein>
<organism evidence="2 3">
    <name type="scientific">Paenibacillus agilis</name>
    <dbReference type="NCBI Taxonomy" id="3020863"/>
    <lineage>
        <taxon>Bacteria</taxon>
        <taxon>Bacillati</taxon>
        <taxon>Bacillota</taxon>
        <taxon>Bacilli</taxon>
        <taxon>Bacillales</taxon>
        <taxon>Paenibacillaceae</taxon>
        <taxon>Paenibacillus</taxon>
    </lineage>
</organism>
<proteinExistence type="predicted"/>
<dbReference type="RefSeq" id="WP_144987455.1">
    <property type="nucleotide sequence ID" value="NZ_VNJK01000001.1"/>
</dbReference>
<feature type="region of interest" description="Disordered" evidence="1">
    <location>
        <begin position="512"/>
        <end position="540"/>
    </location>
</feature>
<accession>A0A559IX77</accession>
<evidence type="ECO:0000256" key="1">
    <source>
        <dbReference type="SAM" id="MobiDB-lite"/>
    </source>
</evidence>
<dbReference type="OrthoDB" id="3189403at2"/>
<name>A0A559IX77_9BACL</name>
<dbReference type="InterPro" id="IPR021145">
    <property type="entry name" value="Portal_protein_SPP1_Gp6-like"/>
</dbReference>
<dbReference type="Proteomes" id="UP000318102">
    <property type="component" value="Unassembled WGS sequence"/>
</dbReference>
<comment type="caution">
    <text evidence="2">The sequence shown here is derived from an EMBL/GenBank/DDBJ whole genome shotgun (WGS) entry which is preliminary data.</text>
</comment>
<dbReference type="Pfam" id="PF05133">
    <property type="entry name" value="SPP1_portal"/>
    <property type="match status" value="1"/>
</dbReference>
<dbReference type="AlphaFoldDB" id="A0A559IX77"/>
<gene>
    <name evidence="2" type="ORF">FPZ44_03555</name>
</gene>
<reference evidence="2 3" key="1">
    <citation type="submission" date="2019-07" db="EMBL/GenBank/DDBJ databases">
        <authorList>
            <person name="Kim J."/>
        </authorList>
    </citation>
    <scope>NUCLEOTIDE SEQUENCE [LARGE SCALE GENOMIC DNA]</scope>
    <source>
        <strain evidence="2 3">N4</strain>
    </source>
</reference>
<feature type="compositionally biased region" description="Acidic residues" evidence="1">
    <location>
        <begin position="525"/>
        <end position="534"/>
    </location>
</feature>